<dbReference type="CDD" id="cd20069">
    <property type="entry name" value="5TM_Oxa1-like"/>
    <property type="match status" value="1"/>
</dbReference>
<dbReference type="PANTHER" id="PTHR12428:SF66">
    <property type="entry name" value="MITOCHONDRIAL INNER MEMBRANE PROTEIN OXA1L"/>
    <property type="match status" value="1"/>
</dbReference>
<evidence type="ECO:0000256" key="7">
    <source>
        <dbReference type="ARBA" id="ARBA00023128"/>
    </source>
</evidence>
<feature type="domain" description="Membrane insertase YidC/Oxa/ALB C-terminal" evidence="11">
    <location>
        <begin position="119"/>
        <end position="310"/>
    </location>
</feature>
<evidence type="ECO:0000256" key="8">
    <source>
        <dbReference type="ARBA" id="ARBA00023136"/>
    </source>
</evidence>
<proteinExistence type="inferred from homology"/>
<dbReference type="GO" id="GO:0005743">
    <property type="term" value="C:mitochondrial inner membrane"/>
    <property type="evidence" value="ECO:0007669"/>
    <property type="project" value="UniProtKB-SubCell"/>
</dbReference>
<feature type="transmembrane region" description="Helical" evidence="10">
    <location>
        <begin position="273"/>
        <end position="297"/>
    </location>
</feature>
<accession>A0A448XFK8</accession>
<evidence type="ECO:0000256" key="1">
    <source>
        <dbReference type="ARBA" id="ARBA00004448"/>
    </source>
</evidence>
<dbReference type="PANTHER" id="PTHR12428">
    <property type="entry name" value="OXA1"/>
    <property type="match status" value="1"/>
</dbReference>
<evidence type="ECO:0000256" key="3">
    <source>
        <dbReference type="ARBA" id="ARBA00022692"/>
    </source>
</evidence>
<dbReference type="NCBIfam" id="TIGR03592">
    <property type="entry name" value="yidC_oxa1_cterm"/>
    <property type="match status" value="1"/>
</dbReference>
<keyword evidence="7" id="KW-0496">Mitochondrion</keyword>
<dbReference type="GO" id="GO:0032979">
    <property type="term" value="P:protein insertion into mitochondrial inner membrane from matrix"/>
    <property type="evidence" value="ECO:0007669"/>
    <property type="project" value="TreeGrafter"/>
</dbReference>
<dbReference type="GO" id="GO:0032977">
    <property type="term" value="F:membrane insertase activity"/>
    <property type="evidence" value="ECO:0007669"/>
    <property type="project" value="InterPro"/>
</dbReference>
<dbReference type="Pfam" id="PF02096">
    <property type="entry name" value="60KD_IMP"/>
    <property type="match status" value="1"/>
</dbReference>
<feature type="transmembrane region" description="Helical" evidence="10">
    <location>
        <begin position="241"/>
        <end position="261"/>
    </location>
</feature>
<keyword evidence="5" id="KW-0809">Transit peptide</keyword>
<evidence type="ECO:0000256" key="10">
    <source>
        <dbReference type="SAM" id="Phobius"/>
    </source>
</evidence>
<feature type="transmembrane region" description="Helical" evidence="10">
    <location>
        <begin position="199"/>
        <end position="221"/>
    </location>
</feature>
<sequence>MVTHVSCLQVMTLFVHSRYIFRYSNALHRVSTFNLFSNHQSHLNAVFSRWVVSDSDGTPMKDILNGSYIPDPPTPLESQLILNSLGEPTFASLGLTSYWPSGLYRSVLEAAHVDFGLSWWVAIMTGTLILRLFLTPLMIRERKNMEKMTKLMPRASELQSQLTAARLSGSYTEMLKVSKELNELISSGDMNPLKHMRGLFVQIPVFVTIFTAIRGLTNLPVESMRNGGLLWFVDLTQADPYYVLPALNMLVMMLMFHISMGQRRSSLDMRYQVAFRILPIFGFLFTMNFPCALLLHWSVSNSIALTQTYLFSLDAVRKRFNYPEIPKMESRSALVGTKKEGFIEGFKKDKDVIWPHAGSMSNLHPTMACC</sequence>
<evidence type="ECO:0000256" key="2">
    <source>
        <dbReference type="ARBA" id="ARBA00009877"/>
    </source>
</evidence>
<feature type="transmembrane region" description="Helical" evidence="10">
    <location>
        <begin position="117"/>
        <end position="139"/>
    </location>
</feature>
<reference evidence="12" key="1">
    <citation type="submission" date="2018-11" db="EMBL/GenBank/DDBJ databases">
        <authorList>
            <consortium name="Pathogen Informatics"/>
        </authorList>
    </citation>
    <scope>NUCLEOTIDE SEQUENCE</scope>
</reference>
<dbReference type="AlphaFoldDB" id="A0A448XFK8"/>
<dbReference type="InterPro" id="IPR001708">
    <property type="entry name" value="YidC/ALB3/OXA1/COX18"/>
</dbReference>
<keyword evidence="4" id="KW-0999">Mitochondrion inner membrane</keyword>
<comment type="caution">
    <text evidence="12">The sequence shown here is derived from an EMBL/GenBank/DDBJ whole genome shotgun (WGS) entry which is preliminary data.</text>
</comment>
<evidence type="ECO:0000256" key="5">
    <source>
        <dbReference type="ARBA" id="ARBA00022946"/>
    </source>
</evidence>
<evidence type="ECO:0000256" key="6">
    <source>
        <dbReference type="ARBA" id="ARBA00022989"/>
    </source>
</evidence>
<name>A0A448XFK8_9PLAT</name>
<evidence type="ECO:0000259" key="11">
    <source>
        <dbReference type="Pfam" id="PF02096"/>
    </source>
</evidence>
<comment type="subcellular location">
    <subcellularLocation>
        <location evidence="9">Membrane</location>
        <topology evidence="9">Multi-pass membrane protein</topology>
    </subcellularLocation>
    <subcellularLocation>
        <location evidence="1">Mitochondrion inner membrane</location>
        <topology evidence="1">Multi-pass membrane protein</topology>
    </subcellularLocation>
</comment>
<dbReference type="OrthoDB" id="2148490at2759"/>
<dbReference type="Proteomes" id="UP000784294">
    <property type="component" value="Unassembled WGS sequence"/>
</dbReference>
<keyword evidence="8 10" id="KW-0472">Membrane</keyword>
<keyword evidence="6 10" id="KW-1133">Transmembrane helix</keyword>
<evidence type="ECO:0000256" key="4">
    <source>
        <dbReference type="ARBA" id="ARBA00022792"/>
    </source>
</evidence>
<keyword evidence="13" id="KW-1185">Reference proteome</keyword>
<protein>
    <recommendedName>
        <fullName evidence="11">Membrane insertase YidC/Oxa/ALB C-terminal domain-containing protein</fullName>
    </recommendedName>
</protein>
<comment type="similarity">
    <text evidence="2 9">Belongs to the OXA1/ALB3/YidC family.</text>
</comment>
<evidence type="ECO:0000313" key="13">
    <source>
        <dbReference type="Proteomes" id="UP000784294"/>
    </source>
</evidence>
<evidence type="ECO:0000256" key="9">
    <source>
        <dbReference type="RuleBase" id="RU003945"/>
    </source>
</evidence>
<evidence type="ECO:0000313" key="12">
    <source>
        <dbReference type="EMBL" id="VEL35604.1"/>
    </source>
</evidence>
<dbReference type="EMBL" id="CAAALY010250198">
    <property type="protein sequence ID" value="VEL35604.1"/>
    <property type="molecule type" value="Genomic_DNA"/>
</dbReference>
<keyword evidence="3 9" id="KW-0812">Transmembrane</keyword>
<dbReference type="InterPro" id="IPR028055">
    <property type="entry name" value="YidC/Oxa/ALB_C"/>
</dbReference>
<organism evidence="12 13">
    <name type="scientific">Protopolystoma xenopodis</name>
    <dbReference type="NCBI Taxonomy" id="117903"/>
    <lineage>
        <taxon>Eukaryota</taxon>
        <taxon>Metazoa</taxon>
        <taxon>Spiralia</taxon>
        <taxon>Lophotrochozoa</taxon>
        <taxon>Platyhelminthes</taxon>
        <taxon>Monogenea</taxon>
        <taxon>Polyopisthocotylea</taxon>
        <taxon>Polystomatidea</taxon>
        <taxon>Polystomatidae</taxon>
        <taxon>Protopolystoma</taxon>
    </lineage>
</organism>
<gene>
    <name evidence="12" type="ORF">PXEA_LOCUS29044</name>
</gene>